<reference evidence="2 3" key="1">
    <citation type="journal article" date="2015" name="Plant Cell">
        <title>Oil accumulation by the oleaginous diatom Fistulifera solaris as revealed by the genome and transcriptome.</title>
        <authorList>
            <person name="Tanaka T."/>
            <person name="Maeda Y."/>
            <person name="Veluchamy A."/>
            <person name="Tanaka M."/>
            <person name="Abida H."/>
            <person name="Marechal E."/>
            <person name="Bowler C."/>
            <person name="Muto M."/>
            <person name="Sunaga Y."/>
            <person name="Tanaka M."/>
            <person name="Yoshino T."/>
            <person name="Taniguchi T."/>
            <person name="Fukuda Y."/>
            <person name="Nemoto M."/>
            <person name="Matsumoto M."/>
            <person name="Wong P.S."/>
            <person name="Aburatani S."/>
            <person name="Fujibuchi W."/>
        </authorList>
    </citation>
    <scope>NUCLEOTIDE SEQUENCE [LARGE SCALE GENOMIC DNA]</scope>
    <source>
        <strain evidence="2 3">JPCC DA0580</strain>
    </source>
</reference>
<dbReference type="EMBL" id="BDSP01000050">
    <property type="protein sequence ID" value="GAX12236.1"/>
    <property type="molecule type" value="Genomic_DNA"/>
</dbReference>
<sequence length="478" mass="54877">MRRLLHLCVFWLLQTGTSWSFSRRHKTSPNLSVEPIEPKAFPLQTPHSGRHFLPSHPAYRQPFWRFSSKNRGNARFTEGWYYRLTLPDVSFAIIISIEDPGHRPPSDLRLACIQVVGPRDGYIVQADRDDSRFWAWKKQQGLGCNFEYKPGYDKQVMKTQTNLSPEVWRKTVQSGFQILPTHFLGRVRGRDGTVGGLFDETDKVCTCDFDFQVKPLCGWGDVNGTQKSTAGWLASLEVFEPHWQVTMADARASGRITWNNQTYNFVDAPFYAEKNWGAALPTKWYWTQCNSFDGYEQLSVTAGGGIRSIPFGRKEALGMVSIHYNGKMYEAVPWTGTMRWKVSTWGYWELEGNCTVGDRPFEARIVYECDPGEIKGLVFRAPTPDEGMVRFCKDTFEAKTTLSLWELEWHPASKSYVRKKGPPLIDRAQSAQGGAEIGGGPWWDEWERVSELKQPIRALLRLPVRLKTLRKRMKRRGS</sequence>
<organism evidence="2 3">
    <name type="scientific">Fistulifera solaris</name>
    <name type="common">Oleaginous diatom</name>
    <dbReference type="NCBI Taxonomy" id="1519565"/>
    <lineage>
        <taxon>Eukaryota</taxon>
        <taxon>Sar</taxon>
        <taxon>Stramenopiles</taxon>
        <taxon>Ochrophyta</taxon>
        <taxon>Bacillariophyta</taxon>
        <taxon>Bacillariophyceae</taxon>
        <taxon>Bacillariophycidae</taxon>
        <taxon>Naviculales</taxon>
        <taxon>Naviculaceae</taxon>
        <taxon>Fistulifera</taxon>
    </lineage>
</organism>
<dbReference type="GO" id="GO:0009976">
    <property type="term" value="F:tocopherol cyclase activity"/>
    <property type="evidence" value="ECO:0007669"/>
    <property type="project" value="UniProtKB-EC"/>
</dbReference>
<name>A0A1Z5JE67_FISSO</name>
<feature type="chain" id="PRO_5013029384" evidence="1">
    <location>
        <begin position="21"/>
        <end position="478"/>
    </location>
</feature>
<keyword evidence="1" id="KW-0732">Signal</keyword>
<feature type="signal peptide" evidence="1">
    <location>
        <begin position="1"/>
        <end position="20"/>
    </location>
</feature>
<evidence type="ECO:0000313" key="2">
    <source>
        <dbReference type="EMBL" id="GAX12236.1"/>
    </source>
</evidence>
<evidence type="ECO:0000256" key="1">
    <source>
        <dbReference type="SAM" id="SignalP"/>
    </source>
</evidence>
<keyword evidence="3" id="KW-1185">Reference proteome</keyword>
<dbReference type="GO" id="GO:0016853">
    <property type="term" value="F:isomerase activity"/>
    <property type="evidence" value="ECO:0007669"/>
    <property type="project" value="UniProtKB-KW"/>
</dbReference>
<dbReference type="AlphaFoldDB" id="A0A1Z5JE67"/>
<dbReference type="Pfam" id="PF14249">
    <property type="entry name" value="Tocopherol_cycl"/>
    <property type="match status" value="1"/>
</dbReference>
<dbReference type="SUPFAM" id="SSF159245">
    <property type="entry name" value="AttH-like"/>
    <property type="match status" value="1"/>
</dbReference>
<dbReference type="PANTHER" id="PTHR35309">
    <property type="match status" value="1"/>
</dbReference>
<proteinExistence type="predicted"/>
<dbReference type="InParanoid" id="A0A1Z5JE67"/>
<protein>
    <submittedName>
        <fullName evidence="2">Tocopherol cyclase</fullName>
        <ecNumber evidence="2">5.5.1.24</ecNumber>
    </submittedName>
</protein>
<comment type="caution">
    <text evidence="2">The sequence shown here is derived from an EMBL/GenBank/DDBJ whole genome shotgun (WGS) entry which is preliminary data.</text>
</comment>
<dbReference type="PANTHER" id="PTHR35309:SF4">
    <property type="entry name" value="TOCOPHEROL CYCLASE"/>
    <property type="match status" value="1"/>
</dbReference>
<dbReference type="OrthoDB" id="38968at2759"/>
<dbReference type="InterPro" id="IPR025893">
    <property type="entry name" value="Tocopherol_cyclase"/>
</dbReference>
<accession>A0A1Z5JE67</accession>
<dbReference type="EC" id="5.5.1.24" evidence="2"/>
<evidence type="ECO:0000313" key="3">
    <source>
        <dbReference type="Proteomes" id="UP000198406"/>
    </source>
</evidence>
<keyword evidence="2" id="KW-0413">Isomerase</keyword>
<dbReference type="Proteomes" id="UP000198406">
    <property type="component" value="Unassembled WGS sequence"/>
</dbReference>
<gene>
    <name evidence="2" type="ORF">FisN_1Hh166</name>
</gene>